<evidence type="ECO:0000313" key="2">
    <source>
        <dbReference type="EMBL" id="RHZ74343.1"/>
    </source>
</evidence>
<feature type="region of interest" description="Disordered" evidence="1">
    <location>
        <begin position="53"/>
        <end position="99"/>
    </location>
</feature>
<keyword evidence="3" id="KW-1185">Reference proteome</keyword>
<proteinExistence type="predicted"/>
<name>A0A397IMX7_9GLOM</name>
<dbReference type="Proteomes" id="UP000266861">
    <property type="component" value="Unassembled WGS sequence"/>
</dbReference>
<evidence type="ECO:0000256" key="1">
    <source>
        <dbReference type="SAM" id="MobiDB-lite"/>
    </source>
</evidence>
<dbReference type="EMBL" id="PQFF01000209">
    <property type="protein sequence ID" value="RHZ74343.1"/>
    <property type="molecule type" value="Genomic_DNA"/>
</dbReference>
<gene>
    <name evidence="2" type="ORF">Glove_226g34</name>
</gene>
<feature type="compositionally biased region" description="Basic and acidic residues" evidence="1">
    <location>
        <begin position="64"/>
        <end position="81"/>
    </location>
</feature>
<organism evidence="2 3">
    <name type="scientific">Diversispora epigaea</name>
    <dbReference type="NCBI Taxonomy" id="1348612"/>
    <lineage>
        <taxon>Eukaryota</taxon>
        <taxon>Fungi</taxon>
        <taxon>Fungi incertae sedis</taxon>
        <taxon>Mucoromycota</taxon>
        <taxon>Glomeromycotina</taxon>
        <taxon>Glomeromycetes</taxon>
        <taxon>Diversisporales</taxon>
        <taxon>Diversisporaceae</taxon>
        <taxon>Diversispora</taxon>
    </lineage>
</organism>
<accession>A0A397IMX7</accession>
<dbReference type="AlphaFoldDB" id="A0A397IMX7"/>
<feature type="compositionally biased region" description="Acidic residues" evidence="1">
    <location>
        <begin position="53"/>
        <end position="63"/>
    </location>
</feature>
<reference evidence="2 3" key="1">
    <citation type="submission" date="2018-08" db="EMBL/GenBank/DDBJ databases">
        <title>Genome and evolution of the arbuscular mycorrhizal fungus Diversispora epigaea (formerly Glomus versiforme) and its bacterial endosymbionts.</title>
        <authorList>
            <person name="Sun X."/>
            <person name="Fei Z."/>
            <person name="Harrison M."/>
        </authorList>
    </citation>
    <scope>NUCLEOTIDE SEQUENCE [LARGE SCALE GENOMIC DNA]</scope>
    <source>
        <strain evidence="2 3">IT104</strain>
    </source>
</reference>
<protein>
    <submittedName>
        <fullName evidence="2">Uncharacterized protein</fullName>
    </submittedName>
</protein>
<evidence type="ECO:0000313" key="3">
    <source>
        <dbReference type="Proteomes" id="UP000266861"/>
    </source>
</evidence>
<sequence>MRNMGITSGDIPFFTITYGEEKEYEIWMNAAKVIKKELDNIIVVAGGLGLQDMENDTGMEIDEGGGREGGRGEVGERREGGEGGGEGGEGEMDFTFKIL</sequence>
<dbReference type="OrthoDB" id="5418434at2759"/>
<comment type="caution">
    <text evidence="2">The sequence shown here is derived from an EMBL/GenBank/DDBJ whole genome shotgun (WGS) entry which is preliminary data.</text>
</comment>